<dbReference type="GO" id="GO:0005737">
    <property type="term" value="C:cytoplasm"/>
    <property type="evidence" value="ECO:0007669"/>
    <property type="project" value="TreeGrafter"/>
</dbReference>
<accession>A0AB34ILT1</accession>
<dbReference type="PANTHER" id="PTHR11579">
    <property type="entry name" value="PROTEIN-L-ISOASPARTATE O-METHYLTRANSFERASE"/>
    <property type="match status" value="1"/>
</dbReference>
<dbReference type="Proteomes" id="UP001515480">
    <property type="component" value="Unassembled WGS sequence"/>
</dbReference>
<dbReference type="SUPFAM" id="SSF53335">
    <property type="entry name" value="S-adenosyl-L-methionine-dependent methyltransferases"/>
    <property type="match status" value="1"/>
</dbReference>
<evidence type="ECO:0000256" key="1">
    <source>
        <dbReference type="ARBA" id="ARBA00005369"/>
    </source>
</evidence>
<proteinExistence type="inferred from homology"/>
<dbReference type="InterPro" id="IPR000682">
    <property type="entry name" value="PCMT"/>
</dbReference>
<protein>
    <recommendedName>
        <fullName evidence="5">Protein-L-isoaspartate O-methyltransferase</fullName>
    </recommendedName>
</protein>
<organism evidence="3 4">
    <name type="scientific">Prymnesium parvum</name>
    <name type="common">Toxic golden alga</name>
    <dbReference type="NCBI Taxonomy" id="97485"/>
    <lineage>
        <taxon>Eukaryota</taxon>
        <taxon>Haptista</taxon>
        <taxon>Haptophyta</taxon>
        <taxon>Prymnesiophyceae</taxon>
        <taxon>Prymnesiales</taxon>
        <taxon>Prymnesiaceae</taxon>
        <taxon>Prymnesium</taxon>
    </lineage>
</organism>
<dbReference type="GO" id="GO:0004719">
    <property type="term" value="F:protein-L-isoaspartate (D-aspartate) O-methyltransferase activity"/>
    <property type="evidence" value="ECO:0007669"/>
    <property type="project" value="InterPro"/>
</dbReference>
<evidence type="ECO:0000313" key="3">
    <source>
        <dbReference type="EMBL" id="KAL1502985.1"/>
    </source>
</evidence>
<reference evidence="3 4" key="1">
    <citation type="journal article" date="2024" name="Science">
        <title>Giant polyketide synthase enzymes in the biosynthesis of giant marine polyether toxins.</title>
        <authorList>
            <person name="Fallon T.R."/>
            <person name="Shende V.V."/>
            <person name="Wierzbicki I.H."/>
            <person name="Pendleton A.L."/>
            <person name="Watervoot N.F."/>
            <person name="Auber R.P."/>
            <person name="Gonzalez D.J."/>
            <person name="Wisecaver J.H."/>
            <person name="Moore B.S."/>
        </authorList>
    </citation>
    <scope>NUCLEOTIDE SEQUENCE [LARGE SCALE GENOMIC DNA]</scope>
    <source>
        <strain evidence="3 4">12B1</strain>
    </source>
</reference>
<dbReference type="Gene3D" id="3.40.50.150">
    <property type="entry name" value="Vaccinia Virus protein VP39"/>
    <property type="match status" value="1"/>
</dbReference>
<name>A0AB34ILT1_PRYPA</name>
<evidence type="ECO:0000256" key="2">
    <source>
        <dbReference type="SAM" id="MobiDB-lite"/>
    </source>
</evidence>
<dbReference type="AlphaFoldDB" id="A0AB34ILT1"/>
<comment type="similarity">
    <text evidence="1">Belongs to the methyltransferase superfamily. L-isoaspartyl/D-aspartyl protein methyltransferase family.</text>
</comment>
<evidence type="ECO:0000313" key="4">
    <source>
        <dbReference type="Proteomes" id="UP001515480"/>
    </source>
</evidence>
<dbReference type="Pfam" id="PF01135">
    <property type="entry name" value="PCMT"/>
    <property type="match status" value="1"/>
</dbReference>
<dbReference type="InterPro" id="IPR029063">
    <property type="entry name" value="SAM-dependent_MTases_sf"/>
</dbReference>
<feature type="region of interest" description="Disordered" evidence="2">
    <location>
        <begin position="290"/>
        <end position="310"/>
    </location>
</feature>
<dbReference type="PANTHER" id="PTHR11579:SF9">
    <property type="entry name" value="PROTEIN-L-ISOASPARTATE O-METHYLTRANSFERASE"/>
    <property type="match status" value="1"/>
</dbReference>
<dbReference type="EMBL" id="JBGBPQ010000022">
    <property type="protein sequence ID" value="KAL1502985.1"/>
    <property type="molecule type" value="Genomic_DNA"/>
</dbReference>
<sequence length="338" mass="37793">MAARLAFQGEVTTNDRMVDYLAARQILATEKVIHAFRAVDRAFFIKSSANVYLDMPIREGVCHLSAPGIYGLAFEAFQFAEGHSFLNIGSGTGYLSAVAAQLIGERAIHYAVERQRKLVEHARAKLAAAGVGSVQLVHSDCFAIEPSMSMRFDRIYVGAGASDDARFLMGMLEVGGVLVGPFENEMGQQKLIRCERLSEEEFVQHDLMSVHFQPLVYKHRTSPVVPVSLCAPRWSPRWHQSFPPEHRAVVMTVLALHAREECILSLLPKEILIEFVFPQIEYNSFSRSRSSSAQSSEGIPELNDKMRTSSEDDEVHVRATRFLRRAVRVARALFGHST</sequence>
<keyword evidence="4" id="KW-1185">Reference proteome</keyword>
<comment type="caution">
    <text evidence="3">The sequence shown here is derived from an EMBL/GenBank/DDBJ whole genome shotgun (WGS) entry which is preliminary data.</text>
</comment>
<dbReference type="CDD" id="cd02440">
    <property type="entry name" value="AdoMet_MTases"/>
    <property type="match status" value="1"/>
</dbReference>
<evidence type="ECO:0008006" key="5">
    <source>
        <dbReference type="Google" id="ProtNLM"/>
    </source>
</evidence>
<gene>
    <name evidence="3" type="ORF">AB1Y20_011055</name>
</gene>